<proteinExistence type="predicted"/>
<protein>
    <submittedName>
        <fullName evidence="1">Uncharacterized protein</fullName>
    </submittedName>
</protein>
<dbReference type="Proteomes" id="UP000604046">
    <property type="component" value="Unassembled WGS sequence"/>
</dbReference>
<dbReference type="AlphaFoldDB" id="A0A812V0J1"/>
<evidence type="ECO:0000313" key="1">
    <source>
        <dbReference type="EMBL" id="CAE7591063.1"/>
    </source>
</evidence>
<name>A0A812V0J1_9DINO</name>
<evidence type="ECO:0000313" key="2">
    <source>
        <dbReference type="Proteomes" id="UP000604046"/>
    </source>
</evidence>
<gene>
    <name evidence="1" type="ORF">SNAT2548_LOCUS33654</name>
</gene>
<feature type="non-terminal residue" evidence="1">
    <location>
        <position position="201"/>
    </location>
</feature>
<comment type="caution">
    <text evidence="1">The sequence shown here is derived from an EMBL/GenBank/DDBJ whole genome shotgun (WGS) entry which is preliminary data.</text>
</comment>
<accession>A0A812V0J1</accession>
<sequence length="201" mass="21529">MLVTGSCGHAHGILALMDCLRDAGVTGPEAWSDAPPMSARPATAHPGALGSLQDFRAEPVKVIPQQPQVRMPPGLGGDMKKKTNMEAWIKKLTDSQEDLGYSLEIALAVLSVIQQGASWAPRSPPSVLPTFARNPPAMTFFTYSLPSSFEVKVGQKVEAWPSASDLRGCRFAIAPKLPPGLMLDEQKGLIRGRPQHPTPGQ</sequence>
<keyword evidence="2" id="KW-1185">Reference proteome</keyword>
<reference evidence="1" key="1">
    <citation type="submission" date="2021-02" db="EMBL/GenBank/DDBJ databases">
        <authorList>
            <person name="Dougan E. K."/>
            <person name="Rhodes N."/>
            <person name="Thang M."/>
            <person name="Chan C."/>
        </authorList>
    </citation>
    <scope>NUCLEOTIDE SEQUENCE</scope>
</reference>
<organism evidence="1 2">
    <name type="scientific">Symbiodinium natans</name>
    <dbReference type="NCBI Taxonomy" id="878477"/>
    <lineage>
        <taxon>Eukaryota</taxon>
        <taxon>Sar</taxon>
        <taxon>Alveolata</taxon>
        <taxon>Dinophyceae</taxon>
        <taxon>Suessiales</taxon>
        <taxon>Symbiodiniaceae</taxon>
        <taxon>Symbiodinium</taxon>
    </lineage>
</organism>
<dbReference type="EMBL" id="CAJNDS010002769">
    <property type="protein sequence ID" value="CAE7591063.1"/>
    <property type="molecule type" value="Genomic_DNA"/>
</dbReference>